<protein>
    <recommendedName>
        <fullName evidence="1">BTB domain-containing protein</fullName>
    </recommendedName>
</protein>
<keyword evidence="3" id="KW-1185">Reference proteome</keyword>
<dbReference type="InterPro" id="IPR000210">
    <property type="entry name" value="BTB/POZ_dom"/>
</dbReference>
<evidence type="ECO:0000313" key="3">
    <source>
        <dbReference type="Proteomes" id="UP001383192"/>
    </source>
</evidence>
<comment type="caution">
    <text evidence="2">The sequence shown here is derived from an EMBL/GenBank/DDBJ whole genome shotgun (WGS) entry which is preliminary data.</text>
</comment>
<dbReference type="Gene3D" id="3.30.710.10">
    <property type="entry name" value="Potassium Channel Kv1.1, Chain A"/>
    <property type="match status" value="1"/>
</dbReference>
<accession>A0AAW0BDT4</accession>
<dbReference type="SUPFAM" id="SSF54695">
    <property type="entry name" value="POZ domain"/>
    <property type="match status" value="1"/>
</dbReference>
<reference evidence="2 3" key="1">
    <citation type="submission" date="2024-01" db="EMBL/GenBank/DDBJ databases">
        <title>A draft genome for a cacao thread blight-causing isolate of Paramarasmius palmivorus.</title>
        <authorList>
            <person name="Baruah I.K."/>
            <person name="Bukari Y."/>
            <person name="Amoako-Attah I."/>
            <person name="Meinhardt L.W."/>
            <person name="Bailey B.A."/>
            <person name="Cohen S.P."/>
        </authorList>
    </citation>
    <scope>NUCLEOTIDE SEQUENCE [LARGE SCALE GENOMIC DNA]</scope>
    <source>
        <strain evidence="2 3">GH-12</strain>
    </source>
</reference>
<feature type="domain" description="BTB" evidence="1">
    <location>
        <begin position="15"/>
        <end position="85"/>
    </location>
</feature>
<gene>
    <name evidence="2" type="ORF">VNI00_016282</name>
</gene>
<dbReference type="PROSITE" id="PS50097">
    <property type="entry name" value="BTB"/>
    <property type="match status" value="1"/>
</dbReference>
<dbReference type="Proteomes" id="UP001383192">
    <property type="component" value="Unassembled WGS sequence"/>
</dbReference>
<organism evidence="2 3">
    <name type="scientific">Paramarasmius palmivorus</name>
    <dbReference type="NCBI Taxonomy" id="297713"/>
    <lineage>
        <taxon>Eukaryota</taxon>
        <taxon>Fungi</taxon>
        <taxon>Dikarya</taxon>
        <taxon>Basidiomycota</taxon>
        <taxon>Agaricomycotina</taxon>
        <taxon>Agaricomycetes</taxon>
        <taxon>Agaricomycetidae</taxon>
        <taxon>Agaricales</taxon>
        <taxon>Marasmiineae</taxon>
        <taxon>Marasmiaceae</taxon>
        <taxon>Paramarasmius</taxon>
    </lineage>
</organism>
<name>A0AAW0BDT4_9AGAR</name>
<dbReference type="Pfam" id="PF00651">
    <property type="entry name" value="BTB"/>
    <property type="match status" value="1"/>
</dbReference>
<sequence length="295" mass="33785">MTTTIASPPFDAPSADVVLRTSDNIDFRVSRFILSLVSPFFRDMFTLPPPSQPTDEDQVVNVTEDGVTIDCTLRLIYPGQRQPPMKTWKEVSSVFRTLVKYQMEDTAAFDTVAQLLQGMSCRKPDDVDISAIPRHLKHPNWESYSIMRVVGTMQTFRDSFTDTVFEQAFQKTLEVPFHELATAYVQDLDGLTVRDFIKLLRRHRGPREPLKLEKSKMVEWYTSKLVPKFKIWEDMDTISLLPYEPVGWACNECGRKRCRSMLQAATAIFRTEVGLALSQGVSDELVEVEETDDEQ</sequence>
<dbReference type="EMBL" id="JAYKXP010000124">
    <property type="protein sequence ID" value="KAK7024431.1"/>
    <property type="molecule type" value="Genomic_DNA"/>
</dbReference>
<proteinExistence type="predicted"/>
<dbReference type="CDD" id="cd18186">
    <property type="entry name" value="BTB_POZ_ZBTB_KLHL-like"/>
    <property type="match status" value="1"/>
</dbReference>
<evidence type="ECO:0000259" key="1">
    <source>
        <dbReference type="PROSITE" id="PS50097"/>
    </source>
</evidence>
<dbReference type="InterPro" id="IPR011333">
    <property type="entry name" value="SKP1/BTB/POZ_sf"/>
</dbReference>
<dbReference type="AlphaFoldDB" id="A0AAW0BDT4"/>
<evidence type="ECO:0000313" key="2">
    <source>
        <dbReference type="EMBL" id="KAK7024431.1"/>
    </source>
</evidence>